<keyword evidence="6" id="KW-1185">Reference proteome</keyword>
<name>A0A0X8VB53_ANAPI</name>
<dbReference type="InterPro" id="IPR036582">
    <property type="entry name" value="Mao_N_sf"/>
</dbReference>
<dbReference type="Gene3D" id="3.30.457.10">
    <property type="entry name" value="Copper amine oxidase-like, N-terminal domain"/>
    <property type="match status" value="1"/>
</dbReference>
<proteinExistence type="predicted"/>
<dbReference type="RefSeq" id="WP_066046752.1">
    <property type="nucleotide sequence ID" value="NZ_CP014223.1"/>
</dbReference>
<organism evidence="5 7">
    <name type="scientific">Anaerotignum propionicum DSM 1682</name>
    <dbReference type="NCBI Taxonomy" id="991789"/>
    <lineage>
        <taxon>Bacteria</taxon>
        <taxon>Bacillati</taxon>
        <taxon>Bacillota</taxon>
        <taxon>Clostridia</taxon>
        <taxon>Lachnospirales</taxon>
        <taxon>Anaerotignaceae</taxon>
        <taxon>Anaerotignum</taxon>
    </lineage>
</organism>
<dbReference type="SUPFAM" id="SSF55383">
    <property type="entry name" value="Copper amine oxidase, domain N"/>
    <property type="match status" value="1"/>
</dbReference>
<feature type="region of interest" description="Disordered" evidence="1">
    <location>
        <begin position="223"/>
        <end position="243"/>
    </location>
</feature>
<reference evidence="6" key="2">
    <citation type="submission" date="2016-01" db="EMBL/GenBank/DDBJ databases">
        <authorList>
            <person name="Poehlein A."/>
            <person name="Schlien K."/>
            <person name="Gottschalk G."/>
            <person name="Buckel W."/>
            <person name="Daniel R."/>
        </authorList>
    </citation>
    <scope>NUCLEOTIDE SEQUENCE [LARGE SCALE GENOMIC DNA]</scope>
    <source>
        <strain evidence="6">X2</strain>
    </source>
</reference>
<evidence type="ECO:0000256" key="1">
    <source>
        <dbReference type="SAM" id="MobiDB-lite"/>
    </source>
</evidence>
<reference evidence="7" key="4">
    <citation type="submission" date="2016-11" db="EMBL/GenBank/DDBJ databases">
        <authorList>
            <person name="Jaros S."/>
            <person name="Januszkiewicz K."/>
            <person name="Wedrychowicz H."/>
        </authorList>
    </citation>
    <scope>NUCLEOTIDE SEQUENCE [LARGE SCALE GENOMIC DNA]</scope>
    <source>
        <strain evidence="7">DSM 1682</strain>
    </source>
</reference>
<dbReference type="Proteomes" id="UP000184204">
    <property type="component" value="Unassembled WGS sequence"/>
</dbReference>
<keyword evidence="2" id="KW-0732">Signal</keyword>
<dbReference type="Pfam" id="PF07833">
    <property type="entry name" value="Cu_amine_oxidN1"/>
    <property type="match status" value="1"/>
</dbReference>
<feature type="compositionally biased region" description="Acidic residues" evidence="1">
    <location>
        <begin position="234"/>
        <end position="243"/>
    </location>
</feature>
<dbReference type="EMBL" id="FQUA01000001">
    <property type="protein sequence ID" value="SHE28652.1"/>
    <property type="molecule type" value="Genomic_DNA"/>
</dbReference>
<feature type="signal peptide" evidence="2">
    <location>
        <begin position="1"/>
        <end position="25"/>
    </location>
</feature>
<reference evidence="5" key="3">
    <citation type="submission" date="2016-11" db="EMBL/GenBank/DDBJ databases">
        <authorList>
            <person name="Varghese N."/>
            <person name="Submissions S."/>
        </authorList>
    </citation>
    <scope>NUCLEOTIDE SEQUENCE</scope>
    <source>
        <strain evidence="5">DSM 1682</strain>
    </source>
</reference>
<sequence>MKKNVKNALALSMILAVTGGTVAFANTDTESKVTAKTEVTSVSEPKIIMAEQKEVQGFIVNEGKIIEISDAGEDGTQVVTISNEQGGLRFSVNAGSVIVDRETGKSISASNLTKGIVVSVIYPELSPMGMSMPPYLGSATVIVANADKGEYMVGLFDENFIDSNNELKLNISDDTVLTNSGVSKIGVTTEMVKGQNALVFYTVTTKSIPAQTTPSFVMVLEKDSEDVKEPTDSNVDEETEETEEGTVEWIPLRDTAEAKGFTVTWQGRDKAILVEKADGCIEITIDEALFAVDGKEREAARAAALVDGVMYVSSEVLS</sequence>
<evidence type="ECO:0000313" key="7">
    <source>
        <dbReference type="Proteomes" id="UP000184204"/>
    </source>
</evidence>
<evidence type="ECO:0000259" key="3">
    <source>
        <dbReference type="Pfam" id="PF07833"/>
    </source>
</evidence>
<evidence type="ECO:0000256" key="2">
    <source>
        <dbReference type="SAM" id="SignalP"/>
    </source>
</evidence>
<dbReference type="KEGG" id="cpro:CPRO_01570"/>
<evidence type="ECO:0000313" key="4">
    <source>
        <dbReference type="EMBL" id="AMJ39781.1"/>
    </source>
</evidence>
<dbReference type="InterPro" id="IPR012854">
    <property type="entry name" value="Cu_amine_oxidase-like_N"/>
</dbReference>
<protein>
    <submittedName>
        <fullName evidence="5">Copper amine oxidase N-terminal domain-containing protein</fullName>
    </submittedName>
</protein>
<feature type="chain" id="PRO_5043713755" evidence="2">
    <location>
        <begin position="26"/>
        <end position="318"/>
    </location>
</feature>
<dbReference type="EMBL" id="CP014223">
    <property type="protein sequence ID" value="AMJ39781.1"/>
    <property type="molecule type" value="Genomic_DNA"/>
</dbReference>
<reference evidence="4 6" key="1">
    <citation type="journal article" date="2016" name="Genome Announc.">
        <title>Complete Genome Sequence of the Amino Acid-Fermenting Clostridium propionicum X2 (DSM 1682).</title>
        <authorList>
            <person name="Poehlein A."/>
            <person name="Schlien K."/>
            <person name="Chowdhury N.P."/>
            <person name="Gottschalk G."/>
            <person name="Buckel W."/>
            <person name="Daniel R."/>
        </authorList>
    </citation>
    <scope>NUCLEOTIDE SEQUENCE [LARGE SCALE GENOMIC DNA]</scope>
    <source>
        <strain evidence="4 6">X2</strain>
    </source>
</reference>
<feature type="domain" description="Copper amine oxidase-like N-terminal" evidence="3">
    <location>
        <begin position="250"/>
        <end position="317"/>
    </location>
</feature>
<gene>
    <name evidence="4" type="ORF">CPRO_01570</name>
    <name evidence="5" type="ORF">SAMN02745151_00197</name>
</gene>
<dbReference type="Proteomes" id="UP000068026">
    <property type="component" value="Chromosome"/>
</dbReference>
<accession>A0A0X8VB53</accession>
<dbReference type="AlphaFoldDB" id="A0A0X8VB53"/>
<evidence type="ECO:0000313" key="5">
    <source>
        <dbReference type="EMBL" id="SHE28652.1"/>
    </source>
</evidence>
<evidence type="ECO:0000313" key="6">
    <source>
        <dbReference type="Proteomes" id="UP000068026"/>
    </source>
</evidence>
<dbReference type="OrthoDB" id="1684927at2"/>